<dbReference type="PANTHER" id="PTHR33653">
    <property type="entry name" value="RIBONUCLEASE VAPC2"/>
    <property type="match status" value="1"/>
</dbReference>
<evidence type="ECO:0000256" key="2">
    <source>
        <dbReference type="ARBA" id="ARBA00022649"/>
    </source>
</evidence>
<evidence type="ECO:0000313" key="10">
    <source>
        <dbReference type="EMBL" id="GGJ78606.1"/>
    </source>
</evidence>
<evidence type="ECO:0000256" key="8">
    <source>
        <dbReference type="HAMAP-Rule" id="MF_00265"/>
    </source>
</evidence>
<keyword evidence="11" id="KW-1185">Reference proteome</keyword>
<keyword evidence="2 8" id="KW-1277">Toxin-antitoxin system</keyword>
<reference evidence="10" key="1">
    <citation type="journal article" date="2014" name="Int. J. Syst. Evol. Microbiol.">
        <title>Complete genome sequence of Corynebacterium casei LMG S-19264T (=DSM 44701T), isolated from a smear-ripened cheese.</title>
        <authorList>
            <consortium name="US DOE Joint Genome Institute (JGI-PGF)"/>
            <person name="Walter F."/>
            <person name="Albersmeier A."/>
            <person name="Kalinowski J."/>
            <person name="Ruckert C."/>
        </authorList>
    </citation>
    <scope>NUCLEOTIDE SEQUENCE</scope>
    <source>
        <strain evidence="10">JCM 14371</strain>
    </source>
</reference>
<comment type="function">
    <text evidence="8">Toxic component of a toxin-antitoxin (TA) system. An RNase.</text>
</comment>
<dbReference type="SUPFAM" id="SSF88723">
    <property type="entry name" value="PIN domain-like"/>
    <property type="match status" value="1"/>
</dbReference>
<dbReference type="GO" id="GO:0004540">
    <property type="term" value="F:RNA nuclease activity"/>
    <property type="evidence" value="ECO:0007669"/>
    <property type="project" value="InterPro"/>
</dbReference>
<dbReference type="RefSeq" id="WP_188963439.1">
    <property type="nucleotide sequence ID" value="NZ_BMOE01000007.1"/>
</dbReference>
<comment type="cofactor">
    <cofactor evidence="1 8">
        <name>Mg(2+)</name>
        <dbReference type="ChEBI" id="CHEBI:18420"/>
    </cofactor>
</comment>
<evidence type="ECO:0000256" key="1">
    <source>
        <dbReference type="ARBA" id="ARBA00001946"/>
    </source>
</evidence>
<feature type="domain" description="PIN" evidence="9">
    <location>
        <begin position="3"/>
        <end position="125"/>
    </location>
</feature>
<dbReference type="AlphaFoldDB" id="A0A917PHT3"/>
<dbReference type="Gene3D" id="3.40.50.1010">
    <property type="entry name" value="5'-nuclease"/>
    <property type="match status" value="1"/>
</dbReference>
<keyword evidence="6 8" id="KW-0460">Magnesium</keyword>
<dbReference type="EC" id="3.1.-.-" evidence="8"/>
<organism evidence="10 11">
    <name type="scientific">Deinococcus aquiradiocola</name>
    <dbReference type="NCBI Taxonomy" id="393059"/>
    <lineage>
        <taxon>Bacteria</taxon>
        <taxon>Thermotogati</taxon>
        <taxon>Deinococcota</taxon>
        <taxon>Deinococci</taxon>
        <taxon>Deinococcales</taxon>
        <taxon>Deinococcaceae</taxon>
        <taxon>Deinococcus</taxon>
    </lineage>
</organism>
<dbReference type="GO" id="GO:0000287">
    <property type="term" value="F:magnesium ion binding"/>
    <property type="evidence" value="ECO:0007669"/>
    <property type="project" value="UniProtKB-UniRule"/>
</dbReference>
<proteinExistence type="inferred from homology"/>
<dbReference type="InterPro" id="IPR022907">
    <property type="entry name" value="VapC_family"/>
</dbReference>
<dbReference type="HAMAP" id="MF_00265">
    <property type="entry name" value="VapC_Nob1"/>
    <property type="match status" value="1"/>
</dbReference>
<accession>A0A917PHT3</accession>
<dbReference type="InterPro" id="IPR029060">
    <property type="entry name" value="PIN-like_dom_sf"/>
</dbReference>
<dbReference type="Proteomes" id="UP000635726">
    <property type="component" value="Unassembled WGS sequence"/>
</dbReference>
<keyword evidence="5 8" id="KW-0378">Hydrolase</keyword>
<sequence>MRYLLDTNTVSDFFRKHPAVLAHLRQVAPGDLAISSVTVMEIEYGMERQPSARTKFGQLWEDFQSDVHVLTYNTQDAVHTGRVRAHLARLGTPIGPFDLQLAGTALARRLTVVTNNTDEFSRVPELTLEDWR</sequence>
<dbReference type="EMBL" id="BMOE01000007">
    <property type="protein sequence ID" value="GGJ78606.1"/>
    <property type="molecule type" value="Genomic_DNA"/>
</dbReference>
<dbReference type="InterPro" id="IPR050556">
    <property type="entry name" value="Type_II_TA_system_RNase"/>
</dbReference>
<gene>
    <name evidence="8" type="primary">vapC</name>
    <name evidence="10" type="ORF">GCM10008939_23110</name>
</gene>
<keyword evidence="3 8" id="KW-0540">Nuclease</keyword>
<reference evidence="10" key="2">
    <citation type="submission" date="2020-09" db="EMBL/GenBank/DDBJ databases">
        <authorList>
            <person name="Sun Q."/>
            <person name="Ohkuma M."/>
        </authorList>
    </citation>
    <scope>NUCLEOTIDE SEQUENCE</scope>
    <source>
        <strain evidence="10">JCM 14371</strain>
    </source>
</reference>
<feature type="binding site" evidence="8">
    <location>
        <position position="6"/>
    </location>
    <ligand>
        <name>Mg(2+)</name>
        <dbReference type="ChEBI" id="CHEBI:18420"/>
    </ligand>
</feature>
<evidence type="ECO:0000313" key="11">
    <source>
        <dbReference type="Proteomes" id="UP000635726"/>
    </source>
</evidence>
<keyword evidence="4 8" id="KW-0479">Metal-binding</keyword>
<evidence type="ECO:0000256" key="3">
    <source>
        <dbReference type="ARBA" id="ARBA00022722"/>
    </source>
</evidence>
<comment type="caution">
    <text evidence="10">The sequence shown here is derived from an EMBL/GenBank/DDBJ whole genome shotgun (WGS) entry which is preliminary data.</text>
</comment>
<keyword evidence="8" id="KW-0800">Toxin</keyword>
<dbReference type="Pfam" id="PF01850">
    <property type="entry name" value="PIN"/>
    <property type="match status" value="1"/>
</dbReference>
<evidence type="ECO:0000259" key="9">
    <source>
        <dbReference type="Pfam" id="PF01850"/>
    </source>
</evidence>
<evidence type="ECO:0000256" key="5">
    <source>
        <dbReference type="ARBA" id="ARBA00022801"/>
    </source>
</evidence>
<protein>
    <recommendedName>
        <fullName evidence="8">Ribonuclease VapC</fullName>
        <shortName evidence="8">RNase VapC</shortName>
        <ecNumber evidence="8">3.1.-.-</ecNumber>
    </recommendedName>
    <alternativeName>
        <fullName evidence="8">Toxin VapC</fullName>
    </alternativeName>
</protein>
<dbReference type="InterPro" id="IPR002716">
    <property type="entry name" value="PIN_dom"/>
</dbReference>
<evidence type="ECO:0000256" key="4">
    <source>
        <dbReference type="ARBA" id="ARBA00022723"/>
    </source>
</evidence>
<dbReference type="GO" id="GO:0016787">
    <property type="term" value="F:hydrolase activity"/>
    <property type="evidence" value="ECO:0007669"/>
    <property type="project" value="UniProtKB-KW"/>
</dbReference>
<evidence type="ECO:0000256" key="7">
    <source>
        <dbReference type="ARBA" id="ARBA00038093"/>
    </source>
</evidence>
<dbReference type="GO" id="GO:0090729">
    <property type="term" value="F:toxin activity"/>
    <property type="evidence" value="ECO:0007669"/>
    <property type="project" value="UniProtKB-KW"/>
</dbReference>
<dbReference type="PANTHER" id="PTHR33653:SF1">
    <property type="entry name" value="RIBONUCLEASE VAPC2"/>
    <property type="match status" value="1"/>
</dbReference>
<comment type="similarity">
    <text evidence="7 8">Belongs to the PINc/VapC protein family.</text>
</comment>
<evidence type="ECO:0000256" key="6">
    <source>
        <dbReference type="ARBA" id="ARBA00022842"/>
    </source>
</evidence>
<feature type="binding site" evidence="8">
    <location>
        <position position="98"/>
    </location>
    <ligand>
        <name>Mg(2+)</name>
        <dbReference type="ChEBI" id="CHEBI:18420"/>
    </ligand>
</feature>
<name>A0A917PHT3_9DEIO</name>